<dbReference type="SUPFAM" id="SSF53098">
    <property type="entry name" value="Ribonuclease H-like"/>
    <property type="match status" value="1"/>
</dbReference>
<accession>A0A9D1Q2H4</accession>
<evidence type="ECO:0000313" key="2">
    <source>
        <dbReference type="EMBL" id="HIW02968.1"/>
    </source>
</evidence>
<dbReference type="Pfam" id="PF13683">
    <property type="entry name" value="rve_3"/>
    <property type="match status" value="1"/>
</dbReference>
<name>A0A9D1Q2H4_9FIRM</name>
<evidence type="ECO:0000259" key="1">
    <source>
        <dbReference type="PROSITE" id="PS50994"/>
    </source>
</evidence>
<gene>
    <name evidence="2" type="ORF">H9892_06475</name>
</gene>
<dbReference type="PANTHER" id="PTHR46889:SF4">
    <property type="entry name" value="TRANSPOSASE INSO FOR INSERTION SEQUENCE ELEMENT IS911B-RELATED"/>
    <property type="match status" value="1"/>
</dbReference>
<proteinExistence type="predicted"/>
<dbReference type="InterPro" id="IPR012337">
    <property type="entry name" value="RNaseH-like_sf"/>
</dbReference>
<reference evidence="2" key="1">
    <citation type="journal article" date="2021" name="PeerJ">
        <title>Extensive microbial diversity within the chicken gut microbiome revealed by metagenomics and culture.</title>
        <authorList>
            <person name="Gilroy R."/>
            <person name="Ravi A."/>
            <person name="Getino M."/>
            <person name="Pursley I."/>
            <person name="Horton D.L."/>
            <person name="Alikhan N.F."/>
            <person name="Baker D."/>
            <person name="Gharbi K."/>
            <person name="Hall N."/>
            <person name="Watson M."/>
            <person name="Adriaenssens E.M."/>
            <person name="Foster-Nyarko E."/>
            <person name="Jarju S."/>
            <person name="Secka A."/>
            <person name="Antonio M."/>
            <person name="Oren A."/>
            <person name="Chaudhuri R.R."/>
            <person name="La Ragione R."/>
            <person name="Hildebrand F."/>
            <person name="Pallen M.J."/>
        </authorList>
    </citation>
    <scope>NUCLEOTIDE SEQUENCE</scope>
    <source>
        <strain evidence="2">12435</strain>
    </source>
</reference>
<dbReference type="PROSITE" id="PS50994">
    <property type="entry name" value="INTEGRASE"/>
    <property type="match status" value="1"/>
</dbReference>
<organism evidence="2 3">
    <name type="scientific">Candidatus Protoclostridium stercorigallinarum</name>
    <dbReference type="NCBI Taxonomy" id="2838741"/>
    <lineage>
        <taxon>Bacteria</taxon>
        <taxon>Bacillati</taxon>
        <taxon>Bacillota</taxon>
        <taxon>Clostridia</taxon>
        <taxon>Candidatus Protoclostridium</taxon>
    </lineage>
</organism>
<sequence length="112" mass="13379">AYVKRKYPKGLMFHSDRGSQYTSETFRKVLDNCGVVQSFSAKGHPYDNAVAECFFKYLKKEETDRRYYKTFKDLRLSVFQYIDGYYNSRRPHSSLDYMTPLAFEKKYYDALV</sequence>
<comment type="caution">
    <text evidence="2">The sequence shown here is derived from an EMBL/GenBank/DDBJ whole genome shotgun (WGS) entry which is preliminary data.</text>
</comment>
<dbReference type="Proteomes" id="UP000823990">
    <property type="component" value="Unassembled WGS sequence"/>
</dbReference>
<dbReference type="PANTHER" id="PTHR46889">
    <property type="entry name" value="TRANSPOSASE INSF FOR INSERTION SEQUENCE IS3B-RELATED"/>
    <property type="match status" value="1"/>
</dbReference>
<dbReference type="AlphaFoldDB" id="A0A9D1Q2H4"/>
<dbReference type="Gene3D" id="3.30.420.10">
    <property type="entry name" value="Ribonuclease H-like superfamily/Ribonuclease H"/>
    <property type="match status" value="1"/>
</dbReference>
<evidence type="ECO:0000313" key="3">
    <source>
        <dbReference type="Proteomes" id="UP000823990"/>
    </source>
</evidence>
<feature type="non-terminal residue" evidence="2">
    <location>
        <position position="1"/>
    </location>
</feature>
<dbReference type="InterPro" id="IPR050900">
    <property type="entry name" value="Transposase_IS3/IS150/IS904"/>
</dbReference>
<dbReference type="InterPro" id="IPR036397">
    <property type="entry name" value="RNaseH_sf"/>
</dbReference>
<feature type="domain" description="Integrase catalytic" evidence="1">
    <location>
        <begin position="1"/>
        <end position="108"/>
    </location>
</feature>
<dbReference type="InterPro" id="IPR001584">
    <property type="entry name" value="Integrase_cat-core"/>
</dbReference>
<dbReference type="EMBL" id="DXHS01000106">
    <property type="protein sequence ID" value="HIW02968.1"/>
    <property type="molecule type" value="Genomic_DNA"/>
</dbReference>
<dbReference type="GO" id="GO:0015074">
    <property type="term" value="P:DNA integration"/>
    <property type="evidence" value="ECO:0007669"/>
    <property type="project" value="InterPro"/>
</dbReference>
<reference evidence="2" key="2">
    <citation type="submission" date="2021-04" db="EMBL/GenBank/DDBJ databases">
        <authorList>
            <person name="Gilroy R."/>
        </authorList>
    </citation>
    <scope>NUCLEOTIDE SEQUENCE</scope>
    <source>
        <strain evidence="2">12435</strain>
    </source>
</reference>
<dbReference type="GO" id="GO:0003676">
    <property type="term" value="F:nucleic acid binding"/>
    <property type="evidence" value="ECO:0007669"/>
    <property type="project" value="InterPro"/>
</dbReference>
<protein>
    <submittedName>
        <fullName evidence="2">Integrase core domain-containing protein</fullName>
    </submittedName>
</protein>